<accession>A0A8D8WW90</accession>
<protein>
    <submittedName>
        <fullName evidence="2">Uncharacterized protein</fullName>
    </submittedName>
</protein>
<dbReference type="PANTHER" id="PTHR37445">
    <property type="entry name" value="PROTEIN CBG24663"/>
    <property type="match status" value="1"/>
</dbReference>
<dbReference type="AlphaFoldDB" id="A0A8D8WW90"/>
<feature type="compositionally biased region" description="Basic residues" evidence="1">
    <location>
        <begin position="255"/>
        <end position="268"/>
    </location>
</feature>
<feature type="compositionally biased region" description="Basic and acidic residues" evidence="1">
    <location>
        <begin position="218"/>
        <end position="247"/>
    </location>
</feature>
<reference evidence="2" key="1">
    <citation type="submission" date="2021-05" db="EMBL/GenBank/DDBJ databases">
        <authorList>
            <person name="Alioto T."/>
            <person name="Alioto T."/>
            <person name="Gomez Garrido J."/>
        </authorList>
    </citation>
    <scope>NUCLEOTIDE SEQUENCE</scope>
</reference>
<sequence length="268" mass="31839">MAVSDQDTLLEKIGDMYESKTNKITDIVLDNVWKKLEPLINEITMLKKKTIFYENDHKRRNFVLYGVHENQQESFQELSKCVLNILNCLMQTDISLYEIDHIYRLGHKKSYASRPILVKCLTSWRKEEIMRNGKHLKGRGIYIEHDLSKEQVRRRRELIPEMMEQRKQGKHAVIKLDQLIVKGQESNEDETPQEMKVKTVVPKKKKNNIEIVAKEKEEITSNEKQWKIGVQDKTEHEEQNELKDQHKIYISTRNSKSRTKHKQKASRK</sequence>
<organism evidence="2">
    <name type="scientific">Cacopsylla melanoneura</name>
    <dbReference type="NCBI Taxonomy" id="428564"/>
    <lineage>
        <taxon>Eukaryota</taxon>
        <taxon>Metazoa</taxon>
        <taxon>Ecdysozoa</taxon>
        <taxon>Arthropoda</taxon>
        <taxon>Hexapoda</taxon>
        <taxon>Insecta</taxon>
        <taxon>Pterygota</taxon>
        <taxon>Neoptera</taxon>
        <taxon>Paraneoptera</taxon>
        <taxon>Hemiptera</taxon>
        <taxon>Sternorrhyncha</taxon>
        <taxon>Psylloidea</taxon>
        <taxon>Psyllidae</taxon>
        <taxon>Psyllinae</taxon>
        <taxon>Cacopsylla</taxon>
    </lineage>
</organism>
<name>A0A8D8WW90_9HEMI</name>
<dbReference type="EMBL" id="HBUF01229307">
    <property type="protein sequence ID" value="CAG6672694.1"/>
    <property type="molecule type" value="Transcribed_RNA"/>
</dbReference>
<proteinExistence type="predicted"/>
<feature type="region of interest" description="Disordered" evidence="1">
    <location>
        <begin position="218"/>
        <end position="268"/>
    </location>
</feature>
<evidence type="ECO:0000313" key="2">
    <source>
        <dbReference type="EMBL" id="CAG6672694.1"/>
    </source>
</evidence>
<evidence type="ECO:0000256" key="1">
    <source>
        <dbReference type="SAM" id="MobiDB-lite"/>
    </source>
</evidence>
<dbReference type="Gene3D" id="3.30.70.1820">
    <property type="entry name" value="L1 transposable element, RRM domain"/>
    <property type="match status" value="1"/>
</dbReference>
<dbReference type="PANTHER" id="PTHR37445:SF3">
    <property type="entry name" value="ZINC FINGER PHD-TYPE DOMAIN-CONTAINING PROTEIN"/>
    <property type="match status" value="1"/>
</dbReference>